<evidence type="ECO:0000313" key="4">
    <source>
        <dbReference type="EMBL" id="AGA77532.1"/>
    </source>
</evidence>
<dbReference type="KEGG" id="evi:Echvi_1261"/>
<dbReference type="Gene3D" id="3.40.50.2000">
    <property type="entry name" value="Glycogen Phosphorylase B"/>
    <property type="match status" value="2"/>
</dbReference>
<dbReference type="Pfam" id="PF00534">
    <property type="entry name" value="Glycos_transf_1"/>
    <property type="match status" value="1"/>
</dbReference>
<dbReference type="OrthoDB" id="9811902at2"/>
<organism evidence="4 5">
    <name type="scientific">Echinicola vietnamensis (strain DSM 17526 / LMG 23754 / KMM 6221)</name>
    <dbReference type="NCBI Taxonomy" id="926556"/>
    <lineage>
        <taxon>Bacteria</taxon>
        <taxon>Pseudomonadati</taxon>
        <taxon>Bacteroidota</taxon>
        <taxon>Cytophagia</taxon>
        <taxon>Cytophagales</taxon>
        <taxon>Cyclobacteriaceae</taxon>
        <taxon>Echinicola</taxon>
    </lineage>
</organism>
<evidence type="ECO:0000259" key="2">
    <source>
        <dbReference type="Pfam" id="PF00534"/>
    </source>
</evidence>
<gene>
    <name evidence="4" type="ordered locus">Echvi_1261</name>
</gene>
<sequence length="395" mass="45436">MRIIYIHQYFVTPEEGGAVRSYHLAKGMVDAGMDVELITTHPNSQYLQKEIEGIKVHYLPIPYDNNFGFLRRLRAFYAFVHQAKRLIKKLALPDLLYITSTPLTTGLIGLWAKRKLQLPFIFEVRDLWPEAPVQVGVIRNSLLKRRLYTLEKSIYQEASQIVGLSPGICEYIQAILPKKRVHLIPNFSDLDFFSPQAECNNHFLKRLGWEPNRLTIVYTGAIGDVNAVHELLQLADLAQQKGKNWQFAIMGKGKQLANLKAESKRLRLGNLQFIPFGNKGAVRMLLDHADFSFISFEHLPVLRTNSPNKFFDAIAMGNAILINHKGWGWDLVHQHGLGLYFDHRNPQQALEELEKIEQNPDRLRQMKQHSRHLAESRFSTSIAIEKLLKVLRENS</sequence>
<dbReference type="PANTHER" id="PTHR46401">
    <property type="entry name" value="GLYCOSYLTRANSFERASE WBBK-RELATED"/>
    <property type="match status" value="1"/>
</dbReference>
<dbReference type="PANTHER" id="PTHR46401:SF2">
    <property type="entry name" value="GLYCOSYLTRANSFERASE WBBK-RELATED"/>
    <property type="match status" value="1"/>
</dbReference>
<evidence type="ECO:0000259" key="3">
    <source>
        <dbReference type="Pfam" id="PF13579"/>
    </source>
</evidence>
<dbReference type="GO" id="GO:0009103">
    <property type="term" value="P:lipopolysaccharide biosynthetic process"/>
    <property type="evidence" value="ECO:0007669"/>
    <property type="project" value="TreeGrafter"/>
</dbReference>
<dbReference type="CDD" id="cd03794">
    <property type="entry name" value="GT4_WbuB-like"/>
    <property type="match status" value="1"/>
</dbReference>
<dbReference type="RefSeq" id="WP_015265096.1">
    <property type="nucleotide sequence ID" value="NC_019904.1"/>
</dbReference>
<reference evidence="5" key="1">
    <citation type="submission" date="2012-02" db="EMBL/GenBank/DDBJ databases">
        <title>The complete genome of Echinicola vietnamensis DSM 17526.</title>
        <authorList>
            <person name="Lucas S."/>
            <person name="Copeland A."/>
            <person name="Lapidus A."/>
            <person name="Glavina del Rio T."/>
            <person name="Dalin E."/>
            <person name="Tice H."/>
            <person name="Bruce D."/>
            <person name="Goodwin L."/>
            <person name="Pitluck S."/>
            <person name="Peters L."/>
            <person name="Ovchinnikova G."/>
            <person name="Teshima H."/>
            <person name="Kyrpides N."/>
            <person name="Mavromatis K."/>
            <person name="Ivanova N."/>
            <person name="Brettin T."/>
            <person name="Detter J.C."/>
            <person name="Han C."/>
            <person name="Larimer F."/>
            <person name="Land M."/>
            <person name="Hauser L."/>
            <person name="Markowitz V."/>
            <person name="Cheng J.-F."/>
            <person name="Hugenholtz P."/>
            <person name="Woyke T."/>
            <person name="Wu D."/>
            <person name="Brambilla E."/>
            <person name="Klenk H.-P."/>
            <person name="Eisen J.A."/>
        </authorList>
    </citation>
    <scope>NUCLEOTIDE SEQUENCE [LARGE SCALE GENOMIC DNA]</scope>
    <source>
        <strain evidence="5">DSM 17526 / LMG 23754 / KMM 6221</strain>
    </source>
</reference>
<dbReference type="AlphaFoldDB" id="L0FW68"/>
<feature type="domain" description="Glycosyl transferase family 1" evidence="2">
    <location>
        <begin position="206"/>
        <end position="371"/>
    </location>
</feature>
<dbReference type="InterPro" id="IPR028098">
    <property type="entry name" value="Glyco_trans_4-like_N"/>
</dbReference>
<name>L0FW68_ECHVK</name>
<protein>
    <submittedName>
        <fullName evidence="4">Glycosyltransferase</fullName>
    </submittedName>
</protein>
<proteinExistence type="predicted"/>
<dbReference type="InterPro" id="IPR001296">
    <property type="entry name" value="Glyco_trans_1"/>
</dbReference>
<evidence type="ECO:0000256" key="1">
    <source>
        <dbReference type="ARBA" id="ARBA00022679"/>
    </source>
</evidence>
<keyword evidence="5" id="KW-1185">Reference proteome</keyword>
<dbReference type="SUPFAM" id="SSF53756">
    <property type="entry name" value="UDP-Glycosyltransferase/glycogen phosphorylase"/>
    <property type="match status" value="1"/>
</dbReference>
<dbReference type="HOGENOM" id="CLU_009583_11_2_10"/>
<dbReference type="STRING" id="926556.Echvi_1261"/>
<dbReference type="EMBL" id="CP003346">
    <property type="protein sequence ID" value="AGA77532.1"/>
    <property type="molecule type" value="Genomic_DNA"/>
</dbReference>
<accession>L0FW68</accession>
<evidence type="ECO:0000313" key="5">
    <source>
        <dbReference type="Proteomes" id="UP000010796"/>
    </source>
</evidence>
<dbReference type="PATRIC" id="fig|926556.3.peg.1340"/>
<dbReference type="GO" id="GO:0016757">
    <property type="term" value="F:glycosyltransferase activity"/>
    <property type="evidence" value="ECO:0007669"/>
    <property type="project" value="InterPro"/>
</dbReference>
<keyword evidence="1 4" id="KW-0808">Transferase</keyword>
<feature type="domain" description="Glycosyltransferase subfamily 4-like N-terminal" evidence="3">
    <location>
        <begin position="16"/>
        <end position="186"/>
    </location>
</feature>
<dbReference type="Proteomes" id="UP000010796">
    <property type="component" value="Chromosome"/>
</dbReference>
<dbReference type="Pfam" id="PF13579">
    <property type="entry name" value="Glyco_trans_4_4"/>
    <property type="match status" value="1"/>
</dbReference>
<dbReference type="eggNOG" id="COG0438">
    <property type="taxonomic scope" value="Bacteria"/>
</dbReference>